<comment type="caution">
    <text evidence="2">The sequence shown here is derived from an EMBL/GenBank/DDBJ whole genome shotgun (WGS) entry which is preliminary data.</text>
</comment>
<dbReference type="EMBL" id="JABCKI010006361">
    <property type="protein sequence ID" value="KAG5634549.1"/>
    <property type="molecule type" value="Genomic_DNA"/>
</dbReference>
<name>A0A9P7FPG4_9AGAR</name>
<protein>
    <submittedName>
        <fullName evidence="2">Uncharacterized protein</fullName>
    </submittedName>
</protein>
<feature type="region of interest" description="Disordered" evidence="1">
    <location>
        <begin position="23"/>
        <end position="59"/>
    </location>
</feature>
<feature type="non-terminal residue" evidence="2">
    <location>
        <position position="1"/>
    </location>
</feature>
<accession>A0A9P7FPG4</accession>
<proteinExistence type="predicted"/>
<reference evidence="2" key="2">
    <citation type="submission" date="2021-10" db="EMBL/GenBank/DDBJ databases">
        <title>Phylogenomics reveals ancestral predisposition of the termite-cultivated fungus Termitomyces towards a domesticated lifestyle.</title>
        <authorList>
            <person name="Auxier B."/>
            <person name="Grum-Grzhimaylo A."/>
            <person name="Cardenas M.E."/>
            <person name="Lodge J.D."/>
            <person name="Laessoe T."/>
            <person name="Pedersen O."/>
            <person name="Smith M.E."/>
            <person name="Kuyper T.W."/>
            <person name="Franco-Molano E.A."/>
            <person name="Baroni T.J."/>
            <person name="Aanen D.K."/>
        </authorList>
    </citation>
    <scope>NUCLEOTIDE SEQUENCE</scope>
    <source>
        <strain evidence="2">D49</strain>
    </source>
</reference>
<sequence>KIKKSSENMKTLNIWRGLDVRRASSVTKTEKPARSGHPITRELRSADAKSSAGIVTDRD</sequence>
<organism evidence="2 3">
    <name type="scientific">Sphagnurus paluster</name>
    <dbReference type="NCBI Taxonomy" id="117069"/>
    <lineage>
        <taxon>Eukaryota</taxon>
        <taxon>Fungi</taxon>
        <taxon>Dikarya</taxon>
        <taxon>Basidiomycota</taxon>
        <taxon>Agaricomycotina</taxon>
        <taxon>Agaricomycetes</taxon>
        <taxon>Agaricomycetidae</taxon>
        <taxon>Agaricales</taxon>
        <taxon>Tricholomatineae</taxon>
        <taxon>Lyophyllaceae</taxon>
        <taxon>Sphagnurus</taxon>
    </lineage>
</organism>
<gene>
    <name evidence="2" type="ORF">H0H81_001558</name>
</gene>
<evidence type="ECO:0000313" key="3">
    <source>
        <dbReference type="Proteomes" id="UP000717328"/>
    </source>
</evidence>
<feature type="compositionally biased region" description="Basic and acidic residues" evidence="1">
    <location>
        <begin position="23"/>
        <end position="47"/>
    </location>
</feature>
<evidence type="ECO:0000256" key="1">
    <source>
        <dbReference type="SAM" id="MobiDB-lite"/>
    </source>
</evidence>
<keyword evidence="3" id="KW-1185">Reference proteome</keyword>
<dbReference type="AlphaFoldDB" id="A0A9P7FPG4"/>
<dbReference type="Proteomes" id="UP000717328">
    <property type="component" value="Unassembled WGS sequence"/>
</dbReference>
<evidence type="ECO:0000313" key="2">
    <source>
        <dbReference type="EMBL" id="KAG5634549.1"/>
    </source>
</evidence>
<reference evidence="2" key="1">
    <citation type="submission" date="2021-02" db="EMBL/GenBank/DDBJ databases">
        <authorList>
            <person name="Nieuwenhuis M."/>
            <person name="Van De Peppel L.J.J."/>
        </authorList>
    </citation>
    <scope>NUCLEOTIDE SEQUENCE</scope>
    <source>
        <strain evidence="2">D49</strain>
    </source>
</reference>